<keyword evidence="3" id="KW-1185">Reference proteome</keyword>
<name>A0A162UDU8_PHYB8</name>
<reference evidence="3" key="1">
    <citation type="submission" date="2015-06" db="EMBL/GenBank/DDBJ databases">
        <title>Expansion of signal transduction pathways in fungi by whole-genome duplication.</title>
        <authorList>
            <consortium name="DOE Joint Genome Institute"/>
            <person name="Corrochano L.M."/>
            <person name="Kuo A."/>
            <person name="Marcet-Houben M."/>
            <person name="Polaino S."/>
            <person name="Salamov A."/>
            <person name="Villalobos J.M."/>
            <person name="Alvarez M.I."/>
            <person name="Avalos J."/>
            <person name="Benito E.P."/>
            <person name="Benoit I."/>
            <person name="Burger G."/>
            <person name="Camino L.P."/>
            <person name="Canovas D."/>
            <person name="Cerda-Olmedo E."/>
            <person name="Cheng J.-F."/>
            <person name="Dominguez A."/>
            <person name="Elias M."/>
            <person name="Eslava A.P."/>
            <person name="Glaser F."/>
            <person name="Grimwood J."/>
            <person name="Gutierrez G."/>
            <person name="Heitman J."/>
            <person name="Henrissat B."/>
            <person name="Iturriaga E.A."/>
            <person name="Lang B.F."/>
            <person name="Lavin J.L."/>
            <person name="Lee S."/>
            <person name="Li W."/>
            <person name="Lindquist E."/>
            <person name="Lopez-Garcia S."/>
            <person name="Luque E.M."/>
            <person name="Marcos A.T."/>
            <person name="Martin J."/>
            <person name="McCluskey K."/>
            <person name="Medina H.R."/>
            <person name="Miralles-Duran A."/>
            <person name="Miyazaki A."/>
            <person name="Munoz-Torres E."/>
            <person name="Oguiza J.A."/>
            <person name="Ohm R."/>
            <person name="Olmedo M."/>
            <person name="Orejas M."/>
            <person name="Ortiz-Castellanos L."/>
            <person name="Pisabarro A.G."/>
            <person name="Rodriguez-Romero J."/>
            <person name="Ruiz-Herrera J."/>
            <person name="Ruiz-Vazquez R."/>
            <person name="Sanz C."/>
            <person name="Schackwitz W."/>
            <person name="Schmutz J."/>
            <person name="Shahriari M."/>
            <person name="Shelest E."/>
            <person name="Silva-Franco F."/>
            <person name="Soanes D."/>
            <person name="Syed K."/>
            <person name="Tagua V.G."/>
            <person name="Talbot N.J."/>
            <person name="Thon M."/>
            <person name="De vries R.P."/>
            <person name="Wiebenga A."/>
            <person name="Yadav J.S."/>
            <person name="Braun E.L."/>
            <person name="Baker S."/>
            <person name="Garre V."/>
            <person name="Horwitz B."/>
            <person name="Torres-Martinez S."/>
            <person name="Idnurm A."/>
            <person name="Herrera-Estrella A."/>
            <person name="Gabaldon T."/>
            <person name="Grigoriev I.V."/>
        </authorList>
    </citation>
    <scope>NUCLEOTIDE SEQUENCE [LARGE SCALE GENOMIC DNA]</scope>
    <source>
        <strain evidence="3">NRRL 1555(-)</strain>
    </source>
</reference>
<dbReference type="EMBL" id="KV440977">
    <property type="protein sequence ID" value="OAD75512.1"/>
    <property type="molecule type" value="Genomic_DNA"/>
</dbReference>
<evidence type="ECO:0000313" key="2">
    <source>
        <dbReference type="EMBL" id="OAD75512.1"/>
    </source>
</evidence>
<dbReference type="STRING" id="763407.A0A162UDU8"/>
<organism evidence="2 3">
    <name type="scientific">Phycomyces blakesleeanus (strain ATCC 8743b / DSM 1359 / FGSC 10004 / NBRC 33097 / NRRL 1555)</name>
    <dbReference type="NCBI Taxonomy" id="763407"/>
    <lineage>
        <taxon>Eukaryota</taxon>
        <taxon>Fungi</taxon>
        <taxon>Fungi incertae sedis</taxon>
        <taxon>Mucoromycota</taxon>
        <taxon>Mucoromycotina</taxon>
        <taxon>Mucoromycetes</taxon>
        <taxon>Mucorales</taxon>
        <taxon>Phycomycetaceae</taxon>
        <taxon>Phycomyces</taxon>
    </lineage>
</organism>
<proteinExistence type="predicted"/>
<evidence type="ECO:0000313" key="3">
    <source>
        <dbReference type="Proteomes" id="UP000077315"/>
    </source>
</evidence>
<evidence type="ECO:0008006" key="4">
    <source>
        <dbReference type="Google" id="ProtNLM"/>
    </source>
</evidence>
<dbReference type="OrthoDB" id="3253623at2759"/>
<dbReference type="VEuPathDB" id="FungiDB:PHYBLDRAFT_64428"/>
<feature type="region of interest" description="Disordered" evidence="1">
    <location>
        <begin position="87"/>
        <end position="111"/>
    </location>
</feature>
<dbReference type="AlphaFoldDB" id="A0A162UDU8"/>
<accession>A0A162UDU8</accession>
<dbReference type="Proteomes" id="UP000077315">
    <property type="component" value="Unassembled WGS sequence"/>
</dbReference>
<dbReference type="RefSeq" id="XP_018293552.1">
    <property type="nucleotide sequence ID" value="XM_018441293.1"/>
</dbReference>
<evidence type="ECO:0000256" key="1">
    <source>
        <dbReference type="SAM" id="MobiDB-lite"/>
    </source>
</evidence>
<protein>
    <recommendedName>
        <fullName evidence="4">C2H2-type zinc finger transcription factor</fullName>
    </recommendedName>
</protein>
<sequence length="353" mass="40261">MSSTSELYNKKCYCTKCSNNQQGYSFVSTQTLQHHNKRARYEDMERSERNISVQRNLMDIDFETMCSQTNSPVWEGAAISDNEVAFSNESNGESSDGDENDNDKENSFATPNMPENLVHRFIATFVIMFASHYVVNKGADVLIEFINKLLSIYEQDFQLPVRLSGPQSMTGFSAMTKGIKRFVVCQDCHKVYEESVPAPLNCDFIKLGAHTACNCKLMVQSLSGGLVAKKSYVYQSLTHALKILFLYPNFEQKIMHWNQEFKITDTLCDVYNGEAWTDLKDNDNEFFVEHPRSLMLTLNIDWFQPFNGTSYSCGAIYLVINNLPRSGQFKAENTILVGLVVVVEVEEVFKRKK</sequence>
<gene>
    <name evidence="2" type="ORF">PHYBLDRAFT_64428</name>
</gene>
<dbReference type="InParanoid" id="A0A162UDU8"/>
<dbReference type="GeneID" id="29002199"/>